<keyword evidence="2" id="KW-1185">Reference proteome</keyword>
<dbReference type="EMBL" id="JABWUV010000002">
    <property type="protein sequence ID" value="KAF6378946.1"/>
    <property type="molecule type" value="Genomic_DNA"/>
</dbReference>
<protein>
    <submittedName>
        <fullName evidence="1">Uncharacterized protein</fullName>
    </submittedName>
</protein>
<dbReference type="Proteomes" id="UP000527355">
    <property type="component" value="Unassembled WGS sequence"/>
</dbReference>
<accession>A0A7J7ZYI6</accession>
<comment type="caution">
    <text evidence="1">The sequence shown here is derived from an EMBL/GenBank/DDBJ whole genome shotgun (WGS) entry which is preliminary data.</text>
</comment>
<dbReference type="AlphaFoldDB" id="A0A7J7ZYI6"/>
<proteinExistence type="predicted"/>
<name>A0A7J7ZYI6_MYOMY</name>
<sequence>MMEQHPQMLQTVRVNGTHFFPSTGQRKLLLNGLRTHTWSGSCEIPLLGQPLVFKYILSTGCPMFSPSYFLSTNELTPRLLLFTPKCYKIYLCSASNTKVYFQWREVHYTHLHFSTLFQLDWH</sequence>
<gene>
    <name evidence="1" type="ORF">mMyoMyo1_009819</name>
</gene>
<evidence type="ECO:0000313" key="1">
    <source>
        <dbReference type="EMBL" id="KAF6378946.1"/>
    </source>
</evidence>
<evidence type="ECO:0000313" key="2">
    <source>
        <dbReference type="Proteomes" id="UP000527355"/>
    </source>
</evidence>
<organism evidence="1 2">
    <name type="scientific">Myotis myotis</name>
    <name type="common">Greater mouse-eared bat</name>
    <name type="synonym">Vespertilio myotis</name>
    <dbReference type="NCBI Taxonomy" id="51298"/>
    <lineage>
        <taxon>Eukaryota</taxon>
        <taxon>Metazoa</taxon>
        <taxon>Chordata</taxon>
        <taxon>Craniata</taxon>
        <taxon>Vertebrata</taxon>
        <taxon>Euteleostomi</taxon>
        <taxon>Mammalia</taxon>
        <taxon>Eutheria</taxon>
        <taxon>Laurasiatheria</taxon>
        <taxon>Chiroptera</taxon>
        <taxon>Yangochiroptera</taxon>
        <taxon>Vespertilionidae</taxon>
        <taxon>Myotis</taxon>
    </lineage>
</organism>
<reference evidence="1 2" key="1">
    <citation type="journal article" date="2020" name="Nature">
        <title>Six reference-quality genomes reveal evolution of bat adaptations.</title>
        <authorList>
            <person name="Jebb D."/>
            <person name="Huang Z."/>
            <person name="Pippel M."/>
            <person name="Hughes G.M."/>
            <person name="Lavrichenko K."/>
            <person name="Devanna P."/>
            <person name="Winkler S."/>
            <person name="Jermiin L.S."/>
            <person name="Skirmuntt E.C."/>
            <person name="Katzourakis A."/>
            <person name="Burkitt-Gray L."/>
            <person name="Ray D.A."/>
            <person name="Sullivan K.A.M."/>
            <person name="Roscito J.G."/>
            <person name="Kirilenko B.M."/>
            <person name="Davalos L.M."/>
            <person name="Corthals A.P."/>
            <person name="Power M.L."/>
            <person name="Jones G."/>
            <person name="Ransome R.D."/>
            <person name="Dechmann D.K.N."/>
            <person name="Locatelli A.G."/>
            <person name="Puechmaille S.J."/>
            <person name="Fedrigo O."/>
            <person name="Jarvis E.D."/>
            <person name="Hiller M."/>
            <person name="Vernes S.C."/>
            <person name="Myers E.W."/>
            <person name="Teeling E.C."/>
        </authorList>
    </citation>
    <scope>NUCLEOTIDE SEQUENCE [LARGE SCALE GENOMIC DNA]</scope>
    <source>
        <strain evidence="1">MMyoMyo1</strain>
        <tissue evidence="1">Flight muscle</tissue>
    </source>
</reference>